<dbReference type="GO" id="GO:0031930">
    <property type="term" value="P:mitochondria-nucleus signaling pathway"/>
    <property type="evidence" value="ECO:0007669"/>
    <property type="project" value="TreeGrafter"/>
</dbReference>
<keyword evidence="5" id="KW-1185">Reference proteome</keyword>
<feature type="repeat" description="PPR" evidence="3">
    <location>
        <begin position="145"/>
        <end position="180"/>
    </location>
</feature>
<dbReference type="Pfam" id="PF01535">
    <property type="entry name" value="PPR"/>
    <property type="match status" value="2"/>
</dbReference>
<dbReference type="EC" id="2.1.1.204" evidence="4"/>
<dbReference type="PROSITE" id="PS51375">
    <property type="entry name" value="PPR"/>
    <property type="match status" value="3"/>
</dbReference>
<feature type="repeat" description="PPR" evidence="3">
    <location>
        <begin position="216"/>
        <end position="250"/>
    </location>
</feature>
<dbReference type="GO" id="GO:0009507">
    <property type="term" value="C:chloroplast"/>
    <property type="evidence" value="ECO:0007669"/>
    <property type="project" value="TreeGrafter"/>
</dbReference>
<dbReference type="GO" id="GO:0010019">
    <property type="term" value="P:chloroplast-nucleus signaling pathway"/>
    <property type="evidence" value="ECO:0007669"/>
    <property type="project" value="TreeGrafter"/>
</dbReference>
<sequence>MVRRISISFLRHFSRLRLSTTAGISSSRLPASFSPNPLTRLKFALRAKSDPEKLLALFQSSTDLPPTSQKSDPSAPKSEGFFIRIMMLYSAASMPDHASRTFEQIPVRTEQSLCALLTAYLKQGQHDRVQELFDRVPGESGVVAGVATHNILLATLCDRGKVHAARQLLDEMPEKKGLEPNIISYNTVTAAYLKREDDVGFHDILQQIDRKVIDHNVVTYNLRIADFCKRKESFNAEELLHLMVSKGIEPNLSTFNTLINGFCTEGNSESALRLFEGMKKMKREKGKKGVTPSPDTYIILICSLVENKELALAEQICRECFIKGFAPPFEAMKALINGLAKDAKVQEAKDLVDKMRTVVKGSAAGSWRKLEGELLL</sequence>
<keyword evidence="4" id="KW-0808">Transferase</keyword>
<dbReference type="GO" id="GO:0008168">
    <property type="term" value="F:methyltransferase activity"/>
    <property type="evidence" value="ECO:0007669"/>
    <property type="project" value="UniProtKB-KW"/>
</dbReference>
<gene>
    <name evidence="4" type="primary">PPR336</name>
    <name evidence="4" type="ORF">AXF42_Ash003676</name>
</gene>
<dbReference type="Proteomes" id="UP000236161">
    <property type="component" value="Unassembled WGS sequence"/>
</dbReference>
<dbReference type="NCBIfam" id="TIGR00756">
    <property type="entry name" value="PPR"/>
    <property type="match status" value="3"/>
</dbReference>
<keyword evidence="2" id="KW-0677">Repeat</keyword>
<evidence type="ECO:0000313" key="4">
    <source>
        <dbReference type="EMBL" id="PKA55039.1"/>
    </source>
</evidence>
<evidence type="ECO:0000256" key="2">
    <source>
        <dbReference type="ARBA" id="ARBA00022737"/>
    </source>
</evidence>
<comment type="similarity">
    <text evidence="1">Belongs to the PPR family. P subfamily.</text>
</comment>
<accession>A0A2I0AHJ9</accession>
<evidence type="ECO:0000313" key="5">
    <source>
        <dbReference type="Proteomes" id="UP000236161"/>
    </source>
</evidence>
<dbReference type="OrthoDB" id="185373at2759"/>
<proteinExistence type="inferred from homology"/>
<dbReference type="Pfam" id="PF13041">
    <property type="entry name" value="PPR_2"/>
    <property type="match status" value="2"/>
</dbReference>
<dbReference type="EMBL" id="KZ451980">
    <property type="protein sequence ID" value="PKA55039.1"/>
    <property type="molecule type" value="Genomic_DNA"/>
</dbReference>
<protein>
    <submittedName>
        <fullName evidence="4">Pentatricopeptide repeat-containing protein</fullName>
        <ecNumber evidence="4">2.1.1.204</ecNumber>
    </submittedName>
</protein>
<organism evidence="4 5">
    <name type="scientific">Apostasia shenzhenica</name>
    <dbReference type="NCBI Taxonomy" id="1088818"/>
    <lineage>
        <taxon>Eukaryota</taxon>
        <taxon>Viridiplantae</taxon>
        <taxon>Streptophyta</taxon>
        <taxon>Embryophyta</taxon>
        <taxon>Tracheophyta</taxon>
        <taxon>Spermatophyta</taxon>
        <taxon>Magnoliopsida</taxon>
        <taxon>Liliopsida</taxon>
        <taxon>Asparagales</taxon>
        <taxon>Orchidaceae</taxon>
        <taxon>Apostasioideae</taxon>
        <taxon>Apostasia</taxon>
    </lineage>
</organism>
<reference evidence="4 5" key="1">
    <citation type="journal article" date="2017" name="Nature">
        <title>The Apostasia genome and the evolution of orchids.</title>
        <authorList>
            <person name="Zhang G.Q."/>
            <person name="Liu K.W."/>
            <person name="Li Z."/>
            <person name="Lohaus R."/>
            <person name="Hsiao Y.Y."/>
            <person name="Niu S.C."/>
            <person name="Wang J.Y."/>
            <person name="Lin Y.C."/>
            <person name="Xu Q."/>
            <person name="Chen L.J."/>
            <person name="Yoshida K."/>
            <person name="Fujiwara S."/>
            <person name="Wang Z.W."/>
            <person name="Zhang Y.Q."/>
            <person name="Mitsuda N."/>
            <person name="Wang M."/>
            <person name="Liu G.H."/>
            <person name="Pecoraro L."/>
            <person name="Huang H.X."/>
            <person name="Xiao X.J."/>
            <person name="Lin M."/>
            <person name="Wu X.Y."/>
            <person name="Wu W.L."/>
            <person name="Chen Y.Y."/>
            <person name="Chang S.B."/>
            <person name="Sakamoto S."/>
            <person name="Ohme-Takagi M."/>
            <person name="Yagi M."/>
            <person name="Zeng S.J."/>
            <person name="Shen C.Y."/>
            <person name="Yeh C.M."/>
            <person name="Luo Y.B."/>
            <person name="Tsai W.C."/>
            <person name="Van de Peer Y."/>
            <person name="Liu Z.J."/>
        </authorList>
    </citation>
    <scope>NUCLEOTIDE SEQUENCE [LARGE SCALE GENOMIC DNA]</scope>
    <source>
        <strain evidence="5">cv. Shenzhen</strain>
        <tissue evidence="4">Stem</tissue>
    </source>
</reference>
<evidence type="ECO:0000256" key="3">
    <source>
        <dbReference type="PROSITE-ProRule" id="PRU00708"/>
    </source>
</evidence>
<keyword evidence="4" id="KW-0489">Methyltransferase</keyword>
<dbReference type="AlphaFoldDB" id="A0A2I0AHJ9"/>
<dbReference type="Gene3D" id="1.25.40.10">
    <property type="entry name" value="Tetratricopeptide repeat domain"/>
    <property type="match status" value="3"/>
</dbReference>
<dbReference type="PANTHER" id="PTHR47936:SF5">
    <property type="entry name" value="PENTACOTRIPEPTIDE-REPEAT REGION OF PRORP DOMAIN-CONTAINING PROTEIN"/>
    <property type="match status" value="1"/>
</dbReference>
<evidence type="ECO:0000256" key="1">
    <source>
        <dbReference type="ARBA" id="ARBA00007626"/>
    </source>
</evidence>
<feature type="repeat" description="PPR" evidence="3">
    <location>
        <begin position="251"/>
        <end position="285"/>
    </location>
</feature>
<dbReference type="InterPro" id="IPR011990">
    <property type="entry name" value="TPR-like_helical_dom_sf"/>
</dbReference>
<dbReference type="GO" id="GO:0032259">
    <property type="term" value="P:methylation"/>
    <property type="evidence" value="ECO:0007669"/>
    <property type="project" value="UniProtKB-KW"/>
</dbReference>
<dbReference type="InterPro" id="IPR002885">
    <property type="entry name" value="PPR_rpt"/>
</dbReference>
<dbReference type="PANTHER" id="PTHR47936">
    <property type="entry name" value="PPR_LONG DOMAIN-CONTAINING PROTEIN"/>
    <property type="match status" value="1"/>
</dbReference>
<name>A0A2I0AHJ9_9ASPA</name>